<dbReference type="RefSeq" id="WP_033080637.1">
    <property type="nucleotide sequence ID" value="NZ_JQEC01000004.1"/>
</dbReference>
<dbReference type="InterPro" id="IPR014001">
    <property type="entry name" value="Helicase_ATP-bd"/>
</dbReference>
<dbReference type="InterPro" id="IPR027417">
    <property type="entry name" value="P-loop_NTPase"/>
</dbReference>
<sequence length="520" mass="57506">MQILEKDYQINSVNKAINAGENSIIALPTGGGKSICILKLCQALSDKRVVVSLRNAALVPQLLNTLTSNGLTVSVVKSGYQYVAGGDVTLVMEQSYARRKHLNIKCDVLLRDEYHVGCMGGVYIAMREELAPDLIIGLTATPIDRLGVYIDKSMKLIEETTTKDLIELGELAKPVYKVPSLSQEIDYSTVKMYRGDFSVSGLDCILLEHCSLVAQQTVDDALSHGRKVMLFANSIKHVESLSEAFGLLGVPHELVHSQRPSSDNDESIRRYKSNEVKLIINMSMLTIGFDDPTTDCVVLARPTKILRLYLQIIGRCLRASKGKANALILDLAQCISTHGFAEDYRDFTRKTAKSAAIMSERLSVTNISQFVDGEFSYKESIERKVVKKKSAVKRTRIRSNVETKLVANKELVDRAASNRATALLRLNPRMEKLVSTIELVNIVYEQQDESSKMLDEVAMVKIVALIGFAYSDALVDSCTKLVETMHAENQSIRGLLLKVSNLITAIAMQDLAVKDVVVEV</sequence>
<proteinExistence type="predicted"/>
<feature type="domain" description="Helicase C-terminal" evidence="2">
    <location>
        <begin position="217"/>
        <end position="363"/>
    </location>
</feature>
<dbReference type="GO" id="GO:0016787">
    <property type="term" value="F:hydrolase activity"/>
    <property type="evidence" value="ECO:0007669"/>
    <property type="project" value="InterPro"/>
</dbReference>
<evidence type="ECO:0000313" key="3">
    <source>
        <dbReference type="EMBL" id="KGJ96845.1"/>
    </source>
</evidence>
<evidence type="ECO:0000259" key="1">
    <source>
        <dbReference type="PROSITE" id="PS51192"/>
    </source>
</evidence>
<dbReference type="SMART" id="SM00490">
    <property type="entry name" value="HELICc"/>
    <property type="match status" value="1"/>
</dbReference>
<keyword evidence="3" id="KW-0378">Hydrolase</keyword>
<dbReference type="PROSITE" id="PS51194">
    <property type="entry name" value="HELICASE_CTER"/>
    <property type="match status" value="1"/>
</dbReference>
<dbReference type="GO" id="GO:0004386">
    <property type="term" value="F:helicase activity"/>
    <property type="evidence" value="ECO:0007669"/>
    <property type="project" value="UniProtKB-KW"/>
</dbReference>
<dbReference type="Proteomes" id="UP000029868">
    <property type="component" value="Unassembled WGS sequence"/>
</dbReference>
<reference evidence="3 4" key="1">
    <citation type="submission" date="2014-08" db="EMBL/GenBank/DDBJ databases">
        <title>Genomic and Phenotypic Diversity of Colwellia psychrerythraea strains from Disparate Marine Basins.</title>
        <authorList>
            <person name="Techtmann S.M."/>
            <person name="Stelling S.C."/>
            <person name="Utturkar S.M."/>
            <person name="Alshibli N."/>
            <person name="Harris A."/>
            <person name="Brown S.D."/>
            <person name="Hazen T.C."/>
        </authorList>
    </citation>
    <scope>NUCLEOTIDE SEQUENCE [LARGE SCALE GENOMIC DNA]</scope>
    <source>
        <strain evidence="3 4">GAB14E</strain>
    </source>
</reference>
<keyword evidence="3" id="KW-0547">Nucleotide-binding</keyword>
<protein>
    <submittedName>
        <fullName evidence="3">Helicase domain-containing protein</fullName>
    </submittedName>
</protein>
<dbReference type="Pfam" id="PF00271">
    <property type="entry name" value="Helicase_C"/>
    <property type="match status" value="1"/>
</dbReference>
<dbReference type="SMART" id="SM00487">
    <property type="entry name" value="DEXDc"/>
    <property type="match status" value="1"/>
</dbReference>
<dbReference type="PANTHER" id="PTHR47396:SF1">
    <property type="entry name" value="ATP-DEPENDENT HELICASE IRC3-RELATED"/>
    <property type="match status" value="1"/>
</dbReference>
<accession>A0A099L319</accession>
<dbReference type="InterPro" id="IPR050742">
    <property type="entry name" value="Helicase_Restrict-Modif_Enz"/>
</dbReference>
<dbReference type="GO" id="GO:0005524">
    <property type="term" value="F:ATP binding"/>
    <property type="evidence" value="ECO:0007669"/>
    <property type="project" value="InterPro"/>
</dbReference>
<gene>
    <name evidence="3" type="ORF">GAB14E_1313</name>
</gene>
<dbReference type="InterPro" id="IPR006935">
    <property type="entry name" value="Helicase/UvrB_N"/>
</dbReference>
<evidence type="ECO:0000313" key="4">
    <source>
        <dbReference type="Proteomes" id="UP000029868"/>
    </source>
</evidence>
<dbReference type="InterPro" id="IPR001650">
    <property type="entry name" value="Helicase_C-like"/>
</dbReference>
<dbReference type="GO" id="GO:0005829">
    <property type="term" value="C:cytosol"/>
    <property type="evidence" value="ECO:0007669"/>
    <property type="project" value="TreeGrafter"/>
</dbReference>
<dbReference type="PANTHER" id="PTHR47396">
    <property type="entry name" value="TYPE I RESTRICTION ENZYME ECOKI R PROTEIN"/>
    <property type="match status" value="1"/>
</dbReference>
<dbReference type="PATRIC" id="fig|28229.3.peg.470"/>
<organism evidence="3 4">
    <name type="scientific">Colwellia psychrerythraea</name>
    <name type="common">Vibrio psychroerythus</name>
    <dbReference type="NCBI Taxonomy" id="28229"/>
    <lineage>
        <taxon>Bacteria</taxon>
        <taxon>Pseudomonadati</taxon>
        <taxon>Pseudomonadota</taxon>
        <taxon>Gammaproteobacteria</taxon>
        <taxon>Alteromonadales</taxon>
        <taxon>Colwelliaceae</taxon>
        <taxon>Colwellia</taxon>
    </lineage>
</organism>
<dbReference type="EMBL" id="JQEC01000004">
    <property type="protein sequence ID" value="KGJ96845.1"/>
    <property type="molecule type" value="Genomic_DNA"/>
</dbReference>
<name>A0A099L319_COLPS</name>
<dbReference type="OrthoDB" id="9804086at2"/>
<dbReference type="PROSITE" id="PS51192">
    <property type="entry name" value="HELICASE_ATP_BIND_1"/>
    <property type="match status" value="1"/>
</dbReference>
<dbReference type="AlphaFoldDB" id="A0A099L319"/>
<keyword evidence="3" id="KW-0347">Helicase</keyword>
<keyword evidence="3" id="KW-0067">ATP-binding</keyword>
<dbReference type="Gene3D" id="3.40.50.300">
    <property type="entry name" value="P-loop containing nucleotide triphosphate hydrolases"/>
    <property type="match status" value="2"/>
</dbReference>
<dbReference type="Pfam" id="PF04851">
    <property type="entry name" value="ResIII"/>
    <property type="match status" value="1"/>
</dbReference>
<dbReference type="GO" id="GO:0003677">
    <property type="term" value="F:DNA binding"/>
    <property type="evidence" value="ECO:0007669"/>
    <property type="project" value="InterPro"/>
</dbReference>
<dbReference type="SUPFAM" id="SSF52540">
    <property type="entry name" value="P-loop containing nucleoside triphosphate hydrolases"/>
    <property type="match status" value="1"/>
</dbReference>
<evidence type="ECO:0000259" key="2">
    <source>
        <dbReference type="PROSITE" id="PS51194"/>
    </source>
</evidence>
<comment type="caution">
    <text evidence="3">The sequence shown here is derived from an EMBL/GenBank/DDBJ whole genome shotgun (WGS) entry which is preliminary data.</text>
</comment>
<feature type="domain" description="Helicase ATP-binding" evidence="1">
    <location>
        <begin position="14"/>
        <end position="160"/>
    </location>
</feature>